<sequence length="54" mass="6159">MLLYGVCHVSKHEFYSTCTYFCRAVAMSTVKEQGDIDKTTTMLTGDDYFHIKDG</sequence>
<organism evidence="1 2">
    <name type="scientific">Sulfuriferula nivalis</name>
    <dbReference type="NCBI Taxonomy" id="2675298"/>
    <lineage>
        <taxon>Bacteria</taxon>
        <taxon>Pseudomonadati</taxon>
        <taxon>Pseudomonadota</taxon>
        <taxon>Betaproteobacteria</taxon>
        <taxon>Nitrosomonadales</taxon>
        <taxon>Sulfuricellaceae</taxon>
        <taxon>Sulfuriferula</taxon>
    </lineage>
</organism>
<dbReference type="Proteomes" id="UP000463939">
    <property type="component" value="Chromosome"/>
</dbReference>
<gene>
    <name evidence="1" type="ORF">SFSGTM_30070</name>
</gene>
<name>A0A809RK24_9PROT</name>
<evidence type="ECO:0000313" key="1">
    <source>
        <dbReference type="EMBL" id="BBP02299.1"/>
    </source>
</evidence>
<reference evidence="2" key="1">
    <citation type="submission" date="2019-11" db="EMBL/GenBank/DDBJ databases">
        <title>Isolation and characterization of a novel species in the genus Sulfuriferula.</title>
        <authorList>
            <person name="Mochizuki J."/>
            <person name="Kojima H."/>
            <person name="Fukui M."/>
        </authorList>
    </citation>
    <scope>NUCLEOTIDE SEQUENCE [LARGE SCALE GENOMIC DNA]</scope>
    <source>
        <strain evidence="2">SGTM</strain>
    </source>
</reference>
<proteinExistence type="predicted"/>
<dbReference type="AlphaFoldDB" id="A0A809RK24"/>
<protein>
    <submittedName>
        <fullName evidence="1">Uncharacterized protein</fullName>
    </submittedName>
</protein>
<accession>A0A809RK24</accession>
<dbReference type="EMBL" id="AP021881">
    <property type="protein sequence ID" value="BBP02299.1"/>
    <property type="molecule type" value="Genomic_DNA"/>
</dbReference>
<keyword evidence="2" id="KW-1185">Reference proteome</keyword>
<dbReference type="KEGG" id="sniv:SFSGTM_30070"/>
<evidence type="ECO:0000313" key="2">
    <source>
        <dbReference type="Proteomes" id="UP000463939"/>
    </source>
</evidence>